<dbReference type="EMBL" id="LIZX01000166">
    <property type="protein sequence ID" value="KPJ64722.1"/>
    <property type="molecule type" value="Genomic_DNA"/>
</dbReference>
<evidence type="ECO:0000313" key="1">
    <source>
        <dbReference type="EMBL" id="KPJ64722.1"/>
    </source>
</evidence>
<dbReference type="Proteomes" id="UP000051861">
    <property type="component" value="Unassembled WGS sequence"/>
</dbReference>
<accession>A0A0S7XQE1</accession>
<sequence>MPERKYEVSLIGKDRISGTLKQASGGFGGLAGKIAAAAGAYISFQAATRFVQSAIRKVNEEIERGIKESNEYEQAAMRLAQAMRASGNYTEISYQSLLRLADARQQDTVFTTNQILKAEAMLATFKLNEEKMRLALDATLDLAAGTSKELDPATIDLTQHAILMGKAMVGVTGRLSQYGIIIDQADLKARGFRAVLDEINKEFGGQAKILTQTYMGSLGMAQKSWADLTKEAGDFITKSPAIRGTLQTISESLWTLAGALGSNETAAAKLNDTLTKELVRGLKTIAVVLPHLEAGWRGLSLMAHLMQRDFKGAGQEAKELFNIWKSGRGIYDEWNERLQSTIDRLEVNIRHQESLRWIQNRTKDDLPMLIKYEAQMVAVIDKLGIKSQNSKDLLEALRLRIKDLGSTTEQTIKKIPKQIIEFELKLKPARLGATEKWEKATYERVTKALEDEDEKRRDLQLQFNMDYLTALGSQHAAELSNLEQRRITYEAHLGDKKSIDEWYAAEYRRITKSEAHDWEVGFRDVVSNGMYSLSDRLVDAMFDTKAQFKDIWKAMYKDAMRYFFQQVIWKMVLLPMFSGGGTIQQGQYGGTVPGPRRIKRDVVPTVTMPGEKIVPVPQSDKYAPLLDAMIREKRTGIPALRGMGGGTTINHYHTWAPQLWDVDSVRSALRRGTIQKEFQYALDDHYIETS</sequence>
<evidence type="ECO:0000313" key="2">
    <source>
        <dbReference type="Proteomes" id="UP000051861"/>
    </source>
</evidence>
<protein>
    <submittedName>
        <fullName evidence="1">Uncharacterized protein</fullName>
    </submittedName>
</protein>
<comment type="caution">
    <text evidence="1">The sequence shown here is derived from an EMBL/GenBank/DDBJ whole genome shotgun (WGS) entry which is preliminary data.</text>
</comment>
<proteinExistence type="predicted"/>
<name>A0A0S7XQE1_UNCSA</name>
<reference evidence="1 2" key="1">
    <citation type="journal article" date="2015" name="Microbiome">
        <title>Genomic resolution of linkages in carbon, nitrogen, and sulfur cycling among widespread estuary sediment bacteria.</title>
        <authorList>
            <person name="Baker B.J."/>
            <person name="Lazar C.S."/>
            <person name="Teske A.P."/>
            <person name="Dick G.J."/>
        </authorList>
    </citation>
    <scope>NUCLEOTIDE SEQUENCE [LARGE SCALE GENOMIC DNA]</scope>
    <source>
        <strain evidence="1">DG_54_3</strain>
    </source>
</reference>
<organism evidence="1 2">
    <name type="scientific">candidate division WOR-1 bacterium DG_54_3</name>
    <dbReference type="NCBI Taxonomy" id="1703775"/>
    <lineage>
        <taxon>Bacteria</taxon>
        <taxon>Bacillati</taxon>
        <taxon>Saganbacteria</taxon>
    </lineage>
</organism>
<gene>
    <name evidence="1" type="ORF">AMJ44_12255</name>
</gene>
<dbReference type="AlphaFoldDB" id="A0A0S7XQE1"/>